<organism evidence="3 4">
    <name type="scientific">Draconibacterium halophilum</name>
    <dbReference type="NCBI Taxonomy" id="2706887"/>
    <lineage>
        <taxon>Bacteria</taxon>
        <taxon>Pseudomonadati</taxon>
        <taxon>Bacteroidota</taxon>
        <taxon>Bacteroidia</taxon>
        <taxon>Marinilabiliales</taxon>
        <taxon>Prolixibacteraceae</taxon>
        <taxon>Draconibacterium</taxon>
    </lineage>
</organism>
<protein>
    <submittedName>
        <fullName evidence="3">Carbohydrate binding family 9 domain-containing protein</fullName>
    </submittedName>
</protein>
<dbReference type="Proteomes" id="UP000474630">
    <property type="component" value="Chromosome"/>
</dbReference>
<sequence length="742" mass="84145">MNRKKLNALCVLAFLLAGLSVTAQNEIAIKPLSGELNFDGQVSEPEWKLSQDFQMMMHYPVYNNTPTEKSEVYITFDDTYLWIGAVLHYNDINNVVSTSKKRDEVSENSDAFGIVLDSYNDNENGLAFFTMPSGLKIDYAISNDGQGGGPGPGGSKNYTWNSYWDVKTVTTENAWHVEMRIPFSSLRFQSVNDITKMGLIINRNISHRNEIATYPAIDTKYGRDANLRPSLSQTIVFEGIKSRNPVYISPYVLGGTSKNYELNENGTEYVSNNDPEFTGGLDVKYNLNNNLTLDFTVNTDFAQVEADDEMVNLTRYSLFFPEKRLFFQERSGVFSFDLGGPQDLFYSRNIGISPQGDVVDILGGARLVGRAGKWDIGFLNMNTQKYNGSPAENFGVARLRKQVINENSYVGGIVTSRIDFDGNYNVAYGLDGIFKLTDVDYLDVKIAQTQDKNTDAETMSLDPTYMAIGIERRSEKGIIYQGKYAYWGKSFDPKAGFMFLNNIHETRGQLGYGWFPAEKSPVFNGYLGVDFEMTSRIEDGEIENMEISPEFKMDFKNGYGFFTSLGFKKESLLWDFHLGEEAFVPAGDYTYWNFRGMLFSPRTKKLVTSMGLGLGEFYDGNKFSLELEPELNVSASLQLSATYQLDKIEFSTRNQKFTNNIARVKATYMLNTKVSVSSFVQYNELDNIILTNLRLRYNPRDGNDFYFVFNDLRNADKSGANPKLPKYLSRTVMLKYTHTFRL</sequence>
<accession>A0A6C0R8Y8</accession>
<reference evidence="3 4" key="1">
    <citation type="submission" date="2020-02" db="EMBL/GenBank/DDBJ databases">
        <title>Genome sequencing for Draconibacterium sp. strain M1.</title>
        <authorList>
            <person name="Park S.-J."/>
        </authorList>
    </citation>
    <scope>NUCLEOTIDE SEQUENCE [LARGE SCALE GENOMIC DNA]</scope>
    <source>
        <strain evidence="3 4">M1</strain>
    </source>
</reference>
<dbReference type="InterPro" id="IPR045670">
    <property type="entry name" value="DUF5916"/>
</dbReference>
<evidence type="ECO:0000313" key="4">
    <source>
        <dbReference type="Proteomes" id="UP000474630"/>
    </source>
</evidence>
<evidence type="ECO:0000313" key="3">
    <source>
        <dbReference type="EMBL" id="QIA06567.1"/>
    </source>
</evidence>
<dbReference type="EMBL" id="CP048409">
    <property type="protein sequence ID" value="QIA06567.1"/>
    <property type="molecule type" value="Genomic_DNA"/>
</dbReference>
<dbReference type="Gene3D" id="2.60.40.1190">
    <property type="match status" value="1"/>
</dbReference>
<evidence type="ECO:0000256" key="1">
    <source>
        <dbReference type="SAM" id="SignalP"/>
    </source>
</evidence>
<dbReference type="RefSeq" id="WP_163344498.1">
    <property type="nucleotide sequence ID" value="NZ_CP048409.1"/>
</dbReference>
<proteinExistence type="predicted"/>
<feature type="chain" id="PRO_5025563644" evidence="1">
    <location>
        <begin position="24"/>
        <end position="742"/>
    </location>
</feature>
<keyword evidence="1" id="KW-0732">Signal</keyword>
<dbReference type="Pfam" id="PF19313">
    <property type="entry name" value="DUF5916"/>
    <property type="match status" value="1"/>
</dbReference>
<dbReference type="AlphaFoldDB" id="A0A6C0R8Y8"/>
<evidence type="ECO:0000259" key="2">
    <source>
        <dbReference type="Pfam" id="PF19313"/>
    </source>
</evidence>
<name>A0A6C0R8Y8_9BACT</name>
<gene>
    <name evidence="3" type="ORF">G0Q07_01960</name>
</gene>
<feature type="signal peptide" evidence="1">
    <location>
        <begin position="1"/>
        <end position="23"/>
    </location>
</feature>
<dbReference type="CDD" id="cd09618">
    <property type="entry name" value="CBM9_like_2"/>
    <property type="match status" value="1"/>
</dbReference>
<feature type="domain" description="DUF5916" evidence="2">
    <location>
        <begin position="270"/>
        <end position="648"/>
    </location>
</feature>
<keyword evidence="4" id="KW-1185">Reference proteome</keyword>
<dbReference type="SUPFAM" id="SSF49344">
    <property type="entry name" value="CBD9-like"/>
    <property type="match status" value="1"/>
</dbReference>
<dbReference type="KEGG" id="drc:G0Q07_01960"/>